<organism evidence="1 2">
    <name type="scientific">Arctia plantaginis</name>
    <name type="common">Wood tiger moth</name>
    <name type="synonym">Phalaena plantaginis</name>
    <dbReference type="NCBI Taxonomy" id="874455"/>
    <lineage>
        <taxon>Eukaryota</taxon>
        <taxon>Metazoa</taxon>
        <taxon>Ecdysozoa</taxon>
        <taxon>Arthropoda</taxon>
        <taxon>Hexapoda</taxon>
        <taxon>Insecta</taxon>
        <taxon>Pterygota</taxon>
        <taxon>Neoptera</taxon>
        <taxon>Endopterygota</taxon>
        <taxon>Lepidoptera</taxon>
        <taxon>Glossata</taxon>
        <taxon>Ditrysia</taxon>
        <taxon>Noctuoidea</taxon>
        <taxon>Erebidae</taxon>
        <taxon>Arctiinae</taxon>
        <taxon>Arctia</taxon>
    </lineage>
</organism>
<keyword evidence="2" id="KW-1185">Reference proteome</keyword>
<gene>
    <name evidence="1" type="ORF">APLA_LOCUS721</name>
</gene>
<name>A0A8S0YRB3_ARCPL</name>
<sequence length="160" mass="18818">MQDLLRDAKYTLEWNGTDNPNDFVDPDLDINFKGEVNFMEPDEFIVNEGSQDHADQMYNKLSKEVNVIKRRFQFSTVDHDDLEHGFYGIEKWKEYVIRRNFLQFLIHTRYEVGKALRQREPIRSDRRYQIGNAIVTVSSPQMTPEGATIPNQETANLMTN</sequence>
<accession>A0A8S0YRB3</accession>
<protein>
    <submittedName>
        <fullName evidence="1">Uncharacterized protein</fullName>
    </submittedName>
</protein>
<evidence type="ECO:0000313" key="1">
    <source>
        <dbReference type="EMBL" id="CAB3221798.1"/>
    </source>
</evidence>
<proteinExistence type="predicted"/>
<comment type="caution">
    <text evidence="1">The sequence shown here is derived from an EMBL/GenBank/DDBJ whole genome shotgun (WGS) entry which is preliminary data.</text>
</comment>
<dbReference type="AlphaFoldDB" id="A0A8S0YRB3"/>
<reference evidence="1 2" key="1">
    <citation type="submission" date="2020-04" db="EMBL/GenBank/DDBJ databases">
        <authorList>
            <person name="Wallbank WR R."/>
            <person name="Pardo Diaz C."/>
            <person name="Kozak K."/>
            <person name="Martin S."/>
            <person name="Jiggins C."/>
            <person name="Moest M."/>
            <person name="Warren A I."/>
            <person name="Byers J.R.P. K."/>
            <person name="Montejo-Kovacevich G."/>
            <person name="Yen C E."/>
        </authorList>
    </citation>
    <scope>NUCLEOTIDE SEQUENCE [LARGE SCALE GENOMIC DNA]</scope>
</reference>
<dbReference type="EMBL" id="CADEBC010000072">
    <property type="protein sequence ID" value="CAB3221798.1"/>
    <property type="molecule type" value="Genomic_DNA"/>
</dbReference>
<evidence type="ECO:0000313" key="2">
    <source>
        <dbReference type="Proteomes" id="UP000494106"/>
    </source>
</evidence>
<dbReference type="OrthoDB" id="7455276at2759"/>
<dbReference type="Proteomes" id="UP000494106">
    <property type="component" value="Unassembled WGS sequence"/>
</dbReference>